<keyword evidence="2" id="KW-0805">Transcription regulation</keyword>
<dbReference type="PANTHER" id="PTHR30055:SF226">
    <property type="entry name" value="HTH-TYPE TRANSCRIPTIONAL REGULATOR PKSA"/>
    <property type="match status" value="1"/>
</dbReference>
<proteinExistence type="predicted"/>
<evidence type="ECO:0000256" key="2">
    <source>
        <dbReference type="ARBA" id="ARBA00023015"/>
    </source>
</evidence>
<keyword evidence="3 5" id="KW-0238">DNA-binding</keyword>
<dbReference type="PRINTS" id="PR00455">
    <property type="entry name" value="HTHTETR"/>
</dbReference>
<dbReference type="SUPFAM" id="SSF48498">
    <property type="entry name" value="Tetracyclin repressor-like, C-terminal domain"/>
    <property type="match status" value="1"/>
</dbReference>
<dbReference type="InterPro" id="IPR050109">
    <property type="entry name" value="HTH-type_TetR-like_transc_reg"/>
</dbReference>
<keyword evidence="8" id="KW-1185">Reference proteome</keyword>
<dbReference type="PROSITE" id="PS50977">
    <property type="entry name" value="HTH_TETR_2"/>
    <property type="match status" value="1"/>
</dbReference>
<dbReference type="SUPFAM" id="SSF46689">
    <property type="entry name" value="Homeodomain-like"/>
    <property type="match status" value="1"/>
</dbReference>
<dbReference type="PATRIC" id="fig|298794.3.peg.1657"/>
<dbReference type="InterPro" id="IPR009057">
    <property type="entry name" value="Homeodomain-like_sf"/>
</dbReference>
<dbReference type="GO" id="GO:0000976">
    <property type="term" value="F:transcription cis-regulatory region binding"/>
    <property type="evidence" value="ECO:0007669"/>
    <property type="project" value="TreeGrafter"/>
</dbReference>
<dbReference type="Pfam" id="PF13977">
    <property type="entry name" value="TetR_C_6"/>
    <property type="match status" value="1"/>
</dbReference>
<protein>
    <submittedName>
        <fullName evidence="7">TetR family transcriptional regulator</fullName>
    </submittedName>
</protein>
<dbReference type="Gene3D" id="1.10.357.10">
    <property type="entry name" value="Tetracycline Repressor, domain 2"/>
    <property type="match status" value="1"/>
</dbReference>
<feature type="domain" description="HTH tetR-type" evidence="6">
    <location>
        <begin position="14"/>
        <end position="74"/>
    </location>
</feature>
<dbReference type="GO" id="GO:0003700">
    <property type="term" value="F:DNA-binding transcription factor activity"/>
    <property type="evidence" value="ECO:0007669"/>
    <property type="project" value="TreeGrafter"/>
</dbReference>
<dbReference type="EMBL" id="LABY01000159">
    <property type="protein sequence ID" value="KMO33131.1"/>
    <property type="molecule type" value="Genomic_DNA"/>
</dbReference>
<gene>
    <name evidence="7" type="ORF">VQ02_21490</name>
</gene>
<reference evidence="7 8" key="1">
    <citation type="submission" date="2015-03" db="EMBL/GenBank/DDBJ databases">
        <title>Genome sequencing of Methylobacterium variabile DSM 16961.</title>
        <authorList>
            <person name="Chaudhry V."/>
            <person name="Patil P.B."/>
        </authorList>
    </citation>
    <scope>NUCLEOTIDE SEQUENCE [LARGE SCALE GENOMIC DNA]</scope>
    <source>
        <strain evidence="7 8">DSM 16961</strain>
    </source>
</reference>
<dbReference type="RefSeq" id="WP_048446253.1">
    <property type="nucleotide sequence ID" value="NZ_LABY01000159.1"/>
</dbReference>
<dbReference type="InterPro" id="IPR036271">
    <property type="entry name" value="Tet_transcr_reg_TetR-rel_C_sf"/>
</dbReference>
<evidence type="ECO:0000313" key="8">
    <source>
        <dbReference type="Proteomes" id="UP000035955"/>
    </source>
</evidence>
<evidence type="ECO:0000313" key="7">
    <source>
        <dbReference type="EMBL" id="KMO33131.1"/>
    </source>
</evidence>
<dbReference type="PANTHER" id="PTHR30055">
    <property type="entry name" value="HTH-TYPE TRANSCRIPTIONAL REGULATOR RUTR"/>
    <property type="match status" value="1"/>
</dbReference>
<evidence type="ECO:0000256" key="4">
    <source>
        <dbReference type="ARBA" id="ARBA00023163"/>
    </source>
</evidence>
<dbReference type="InterPro" id="IPR039538">
    <property type="entry name" value="BetI_C"/>
</dbReference>
<evidence type="ECO:0000259" key="6">
    <source>
        <dbReference type="PROSITE" id="PS50977"/>
    </source>
</evidence>
<comment type="caution">
    <text evidence="7">The sequence shown here is derived from an EMBL/GenBank/DDBJ whole genome shotgun (WGS) entry which is preliminary data.</text>
</comment>
<keyword evidence="4" id="KW-0804">Transcription</keyword>
<dbReference type="InterPro" id="IPR001647">
    <property type="entry name" value="HTH_TetR"/>
</dbReference>
<evidence type="ECO:0000256" key="5">
    <source>
        <dbReference type="PROSITE-ProRule" id="PRU00335"/>
    </source>
</evidence>
<organism evidence="7 8">
    <name type="scientific">Methylobacterium variabile</name>
    <dbReference type="NCBI Taxonomy" id="298794"/>
    <lineage>
        <taxon>Bacteria</taxon>
        <taxon>Pseudomonadati</taxon>
        <taxon>Pseudomonadota</taxon>
        <taxon>Alphaproteobacteria</taxon>
        <taxon>Hyphomicrobiales</taxon>
        <taxon>Methylobacteriaceae</taxon>
        <taxon>Methylobacterium</taxon>
    </lineage>
</organism>
<name>A0A0J6V2R8_9HYPH</name>
<keyword evidence="1" id="KW-0678">Repressor</keyword>
<feature type="DNA-binding region" description="H-T-H motif" evidence="5">
    <location>
        <begin position="37"/>
        <end position="56"/>
    </location>
</feature>
<dbReference type="AlphaFoldDB" id="A0A0J6V2R8"/>
<evidence type="ECO:0000256" key="1">
    <source>
        <dbReference type="ARBA" id="ARBA00022491"/>
    </source>
</evidence>
<sequence>MPPHPTTARLDSTEERRTRILDAAESCFVRHGFHRATMHDVAAEAGMSPGNLYRYFPSKDAIVAGLAERDRASVAEDFAGIEATPDLMEAFAGLARRHLADAPAEKAVLCLEMWAEATRNPAMAAICRDFEREIAARLSDLYRQAGARHSGPGALRADPELLARLAMVMADGIMVRRALSPDFSPGPIIDAMLTLIGAALEGRFDPTGAAPSNPEPAR</sequence>
<accession>A0A0J6V2R8</accession>
<dbReference type="OrthoDB" id="9802802at2"/>
<dbReference type="Pfam" id="PF00440">
    <property type="entry name" value="TetR_N"/>
    <property type="match status" value="1"/>
</dbReference>
<evidence type="ECO:0000256" key="3">
    <source>
        <dbReference type="ARBA" id="ARBA00023125"/>
    </source>
</evidence>
<dbReference type="Proteomes" id="UP000035955">
    <property type="component" value="Unassembled WGS sequence"/>
</dbReference>